<protein>
    <submittedName>
        <fullName evidence="4">Esterase</fullName>
    </submittedName>
</protein>
<dbReference type="PANTHER" id="PTHR48081">
    <property type="entry name" value="AB HYDROLASE SUPERFAMILY PROTEIN C4A8.06C"/>
    <property type="match status" value="1"/>
</dbReference>
<dbReference type="InterPro" id="IPR029058">
    <property type="entry name" value="AB_hydrolase_fold"/>
</dbReference>
<dbReference type="InterPro" id="IPR050300">
    <property type="entry name" value="GDXG_lipolytic_enzyme"/>
</dbReference>
<evidence type="ECO:0000256" key="1">
    <source>
        <dbReference type="ARBA" id="ARBA00010515"/>
    </source>
</evidence>
<sequence>MNVACERQAVRDAVVMHVNDLTLTTKGRPVPVRLYRPARPDPAPVLMFFHGGGWVAGDLDTHDSFCRVMCEWVDCAVVAVHYARPPEHRFPRAVEDCYAATEWIALEGAGLGLAPSRIAVAGGGSGGGLAAVICQIARDLEGPDIGFQLLLYPVLDCLARNRSREQFAEGFGLTAEMLDWYLGQYVPSGVPLAHPWLSPARDVCFKDLPAALIITAGLDLLRDEGRAFARRLKKAGVPVHHKEYPGMRHGFINYPAAEPQARRAILLCAEALSAHFKGAGAPA</sequence>
<name>A0A0H5AJY7_9PSED</name>
<dbReference type="KEGG" id="ptv:AA957_29275"/>
<gene>
    <name evidence="4" type="ORF">AA957_29275</name>
</gene>
<evidence type="ECO:0000313" key="5">
    <source>
        <dbReference type="Proteomes" id="UP000036608"/>
    </source>
</evidence>
<proteinExistence type="inferred from homology"/>
<dbReference type="Gene3D" id="3.40.50.1820">
    <property type="entry name" value="alpha/beta hydrolase"/>
    <property type="match status" value="1"/>
</dbReference>
<comment type="similarity">
    <text evidence="1">Belongs to the 'GDXG' lipolytic enzyme family.</text>
</comment>
<dbReference type="RefSeq" id="WP_049713311.1">
    <property type="nucleotide sequence ID" value="NZ_CP011507.1"/>
</dbReference>
<dbReference type="InterPro" id="IPR002168">
    <property type="entry name" value="Lipase_GDXG_HIS_AS"/>
</dbReference>
<feature type="domain" description="Alpha/beta hydrolase fold-3" evidence="3">
    <location>
        <begin position="46"/>
        <end position="252"/>
    </location>
</feature>
<dbReference type="GO" id="GO:0016787">
    <property type="term" value="F:hydrolase activity"/>
    <property type="evidence" value="ECO:0007669"/>
    <property type="project" value="UniProtKB-KW"/>
</dbReference>
<accession>A0A0H5AJY7</accession>
<dbReference type="PROSITE" id="PS01173">
    <property type="entry name" value="LIPASE_GDXG_HIS"/>
    <property type="match status" value="1"/>
</dbReference>
<dbReference type="InterPro" id="IPR013094">
    <property type="entry name" value="AB_hydrolase_3"/>
</dbReference>
<reference evidence="4 5" key="1">
    <citation type="journal article" date="2015" name="Genome Announc.">
        <title>Complete Genome Sequence of the Rhizobacterium Pseudomonas trivialis Strain IHBB745 with Multiple Plant Growth-Promoting Activities and Tolerance to Desiccation and Alkalinity.</title>
        <authorList>
            <person name="Gulati A."/>
            <person name="Swarnkar M.K."/>
            <person name="Vyas P."/>
            <person name="Rahi P."/>
            <person name="Thakur R."/>
            <person name="Thakur N."/>
            <person name="Singh A.K."/>
        </authorList>
    </citation>
    <scope>NUCLEOTIDE SEQUENCE [LARGE SCALE GENOMIC DNA]</scope>
    <source>
        <strain evidence="5">745</strain>
    </source>
</reference>
<dbReference type="SUPFAM" id="SSF53474">
    <property type="entry name" value="alpha/beta-Hydrolases"/>
    <property type="match status" value="1"/>
</dbReference>
<evidence type="ECO:0000256" key="2">
    <source>
        <dbReference type="ARBA" id="ARBA00022801"/>
    </source>
</evidence>
<keyword evidence="2" id="KW-0378">Hydrolase</keyword>
<evidence type="ECO:0000259" key="3">
    <source>
        <dbReference type="Pfam" id="PF07859"/>
    </source>
</evidence>
<dbReference type="PANTHER" id="PTHR48081:SF8">
    <property type="entry name" value="ALPHA_BETA HYDROLASE FOLD-3 DOMAIN-CONTAINING PROTEIN-RELATED"/>
    <property type="match status" value="1"/>
</dbReference>
<organism evidence="4 5">
    <name type="scientific">Pseudomonas trivialis</name>
    <dbReference type="NCBI Taxonomy" id="200450"/>
    <lineage>
        <taxon>Bacteria</taxon>
        <taxon>Pseudomonadati</taxon>
        <taxon>Pseudomonadota</taxon>
        <taxon>Gammaproteobacteria</taxon>
        <taxon>Pseudomonadales</taxon>
        <taxon>Pseudomonadaceae</taxon>
        <taxon>Pseudomonas</taxon>
    </lineage>
</organism>
<dbReference type="EMBL" id="CP011507">
    <property type="protein sequence ID" value="AKS10030.1"/>
    <property type="molecule type" value="Genomic_DNA"/>
</dbReference>
<dbReference type="AlphaFoldDB" id="A0A0H5AJY7"/>
<evidence type="ECO:0000313" key="4">
    <source>
        <dbReference type="EMBL" id="AKS10030.1"/>
    </source>
</evidence>
<dbReference type="OrthoDB" id="9806180at2"/>
<reference evidence="5" key="2">
    <citation type="submission" date="2015-05" db="EMBL/GenBank/DDBJ databases">
        <authorList>
            <person name="Swarnkar M.K."/>
            <person name="Vyas P."/>
            <person name="Rahi P."/>
            <person name="Thakur R."/>
            <person name="Thakur N."/>
            <person name="Singh A.K."/>
            <person name="Gulati A."/>
        </authorList>
    </citation>
    <scope>NUCLEOTIDE SEQUENCE [LARGE SCALE GENOMIC DNA]</scope>
    <source>
        <strain evidence="5">745</strain>
    </source>
</reference>
<dbReference type="PATRIC" id="fig|200450.3.peg.6023"/>
<dbReference type="Pfam" id="PF07859">
    <property type="entry name" value="Abhydrolase_3"/>
    <property type="match status" value="1"/>
</dbReference>
<dbReference type="Proteomes" id="UP000036608">
    <property type="component" value="Chromosome"/>
</dbReference>